<organism evidence="1 2">
    <name type="scientific">Ensifer adhaerens</name>
    <name type="common">Sinorhizobium morelense</name>
    <dbReference type="NCBI Taxonomy" id="106592"/>
    <lineage>
        <taxon>Bacteria</taxon>
        <taxon>Pseudomonadati</taxon>
        <taxon>Pseudomonadota</taxon>
        <taxon>Alphaproteobacteria</taxon>
        <taxon>Hyphomicrobiales</taxon>
        <taxon>Rhizobiaceae</taxon>
        <taxon>Sinorhizobium/Ensifer group</taxon>
        <taxon>Ensifer</taxon>
    </lineage>
</organism>
<keyword evidence="1" id="KW-0560">Oxidoreductase</keyword>
<reference evidence="1" key="1">
    <citation type="submission" date="2021-03" db="EMBL/GenBank/DDBJ databases">
        <title>Genomic Encyclopedia of Type Strains, Phase IV (KMG-IV): sequencing the most valuable type-strain genomes for metagenomic binning, comparative biology and taxonomic classification.</title>
        <authorList>
            <person name="Goeker M."/>
        </authorList>
    </citation>
    <scope>NUCLEOTIDE SEQUENCE</scope>
    <source>
        <strain evidence="1">DSM 18131</strain>
    </source>
</reference>
<accession>A0ACC5SU80</accession>
<dbReference type="EC" id="1.1.1.133" evidence="1"/>
<gene>
    <name evidence="1" type="ORF">J2Z19_002072</name>
</gene>
<protein>
    <submittedName>
        <fullName evidence="1">dTDP-4-dehydrorhamnose reductase</fullName>
        <ecNumber evidence="1">1.1.1.133</ecNumber>
    </submittedName>
</protein>
<evidence type="ECO:0000313" key="1">
    <source>
        <dbReference type="EMBL" id="MBP1872360.1"/>
    </source>
</evidence>
<proteinExistence type="predicted"/>
<evidence type="ECO:0000313" key="2">
    <source>
        <dbReference type="Proteomes" id="UP000823773"/>
    </source>
</evidence>
<dbReference type="EMBL" id="JAGGJR010000002">
    <property type="protein sequence ID" value="MBP1872360.1"/>
    <property type="molecule type" value="Genomic_DNA"/>
</dbReference>
<name>A0ACC5SU80_ENSAD</name>
<keyword evidence="2" id="KW-1185">Reference proteome</keyword>
<dbReference type="Proteomes" id="UP000823773">
    <property type="component" value="Unassembled WGS sequence"/>
</dbReference>
<comment type="caution">
    <text evidence="1">The sequence shown here is derived from an EMBL/GenBank/DDBJ whole genome shotgun (WGS) entry which is preliminary data.</text>
</comment>
<sequence>MSRPWRFVVTGLTGQVVQSLAVRSSQCEDVQIVAIGRPDFDLANAETIARSIETARPDLIVSAAAYTAVDQAESNESDAFAVNAEGPAVVARVAKTLDVPVVHLSTDYVFDGSKAGPYVESDPVAPLGVYGRSKLLGEQLVASSQENHAILRTAWVYSPFGKNFLRTMLRAAETRPELSVVDDQVGNPTSALDIADAILTVGRNLLGSNDLALRGIFHLTGRGAATWAEFAEEIFRVSKTLGGPFAKINRISTHEYPTPAQRPANSQLSCEHIAEHHGVVLPNWKISTGDVVGRLTR</sequence>